<keyword evidence="3 5" id="KW-1133">Transmembrane helix</keyword>
<protein>
    <submittedName>
        <fullName evidence="6">Colicin V biosynthesis protein</fullName>
    </submittedName>
</protein>
<reference evidence="6 7" key="1">
    <citation type="submission" date="2020-05" db="EMBL/GenBank/DDBJ databases">
        <title>Draft genome sequence of Desulfovibrio psychrotolerans JS1T.</title>
        <authorList>
            <person name="Ueno A."/>
            <person name="Tamazawa S."/>
            <person name="Tamamura S."/>
            <person name="Murakami T."/>
            <person name="Kiyama T."/>
            <person name="Inomata H."/>
            <person name="Amano Y."/>
            <person name="Miyakawa K."/>
            <person name="Tamaki H."/>
            <person name="Naganuma T."/>
            <person name="Kaneko K."/>
        </authorList>
    </citation>
    <scope>NUCLEOTIDE SEQUENCE [LARGE SCALE GENOMIC DNA]</scope>
    <source>
        <strain evidence="6 7">JS1</strain>
    </source>
</reference>
<evidence type="ECO:0000313" key="7">
    <source>
        <dbReference type="Proteomes" id="UP000503820"/>
    </source>
</evidence>
<organism evidence="6 7">
    <name type="scientific">Desulfovibrio psychrotolerans</name>
    <dbReference type="NCBI Taxonomy" id="415242"/>
    <lineage>
        <taxon>Bacteria</taxon>
        <taxon>Pseudomonadati</taxon>
        <taxon>Thermodesulfobacteriota</taxon>
        <taxon>Desulfovibrionia</taxon>
        <taxon>Desulfovibrionales</taxon>
        <taxon>Desulfovibrionaceae</taxon>
        <taxon>Desulfovibrio</taxon>
    </lineage>
</organism>
<evidence type="ECO:0000256" key="2">
    <source>
        <dbReference type="ARBA" id="ARBA00022692"/>
    </source>
</evidence>
<evidence type="ECO:0000313" key="6">
    <source>
        <dbReference type="EMBL" id="GFM35798.1"/>
    </source>
</evidence>
<dbReference type="PANTHER" id="PTHR36926:SF1">
    <property type="entry name" value="COLICIN V PRODUCTION PROTEIN"/>
    <property type="match status" value="1"/>
</dbReference>
<dbReference type="Proteomes" id="UP000503820">
    <property type="component" value="Unassembled WGS sequence"/>
</dbReference>
<evidence type="ECO:0000256" key="1">
    <source>
        <dbReference type="ARBA" id="ARBA00004141"/>
    </source>
</evidence>
<dbReference type="GO" id="GO:0009403">
    <property type="term" value="P:toxin biosynthetic process"/>
    <property type="evidence" value="ECO:0007669"/>
    <property type="project" value="InterPro"/>
</dbReference>
<keyword evidence="7" id="KW-1185">Reference proteome</keyword>
<dbReference type="PANTHER" id="PTHR36926">
    <property type="entry name" value="COLICIN V PRODUCTION PROTEIN"/>
    <property type="match status" value="1"/>
</dbReference>
<dbReference type="Pfam" id="PF02674">
    <property type="entry name" value="Colicin_V"/>
    <property type="match status" value="1"/>
</dbReference>
<dbReference type="InterPro" id="IPR003825">
    <property type="entry name" value="Colicin-V_CvpA"/>
</dbReference>
<feature type="transmembrane region" description="Helical" evidence="5">
    <location>
        <begin position="109"/>
        <end position="131"/>
    </location>
</feature>
<evidence type="ECO:0000256" key="5">
    <source>
        <dbReference type="SAM" id="Phobius"/>
    </source>
</evidence>
<comment type="subcellular location">
    <subcellularLocation>
        <location evidence="1">Membrane</location>
        <topology evidence="1">Multi-pass membrane protein</topology>
    </subcellularLocation>
</comment>
<dbReference type="InterPro" id="IPR052719">
    <property type="entry name" value="CvpA-like"/>
</dbReference>
<name>A0A7J0BQ87_9BACT</name>
<feature type="transmembrane region" description="Helical" evidence="5">
    <location>
        <begin position="6"/>
        <end position="27"/>
    </location>
</feature>
<proteinExistence type="predicted"/>
<evidence type="ECO:0000256" key="3">
    <source>
        <dbReference type="ARBA" id="ARBA00022989"/>
    </source>
</evidence>
<comment type="caution">
    <text evidence="6">The sequence shown here is derived from an EMBL/GenBank/DDBJ whole genome shotgun (WGS) entry which is preliminary data.</text>
</comment>
<keyword evidence="4 5" id="KW-0472">Membrane</keyword>
<feature type="transmembrane region" description="Helical" evidence="5">
    <location>
        <begin position="65"/>
        <end position="88"/>
    </location>
</feature>
<evidence type="ECO:0000256" key="4">
    <source>
        <dbReference type="ARBA" id="ARBA00023136"/>
    </source>
</evidence>
<dbReference type="EMBL" id="BLVP01000001">
    <property type="protein sequence ID" value="GFM35798.1"/>
    <property type="molecule type" value="Genomic_DNA"/>
</dbReference>
<dbReference type="GO" id="GO:0016020">
    <property type="term" value="C:membrane"/>
    <property type="evidence" value="ECO:0007669"/>
    <property type="project" value="UniProtKB-SubCell"/>
</dbReference>
<keyword evidence="2 5" id="KW-0812">Transmembrane</keyword>
<feature type="transmembrane region" description="Helical" evidence="5">
    <location>
        <begin position="34"/>
        <end position="53"/>
    </location>
</feature>
<dbReference type="AlphaFoldDB" id="A0A7J0BQ87"/>
<gene>
    <name evidence="6" type="ORF">DSM19430T_04820</name>
</gene>
<sequence>MPDIRIMNALDITFIVITGFFLIRGLFRGLITEMGAIVGVIGGFLAANAYYAQAAPYVSTVIADSAWAGIAAYAGIFIGVIIGTSLLAAILHKLIGATPAAWLDHFSGLLLGGVKGVLICTVLLACITYFMPNADFVYNSQTAPYLQQTTAFLRQFMPERLY</sequence>
<accession>A0A7J0BQ87</accession>